<evidence type="ECO:0000256" key="1">
    <source>
        <dbReference type="SAM" id="MobiDB-lite"/>
    </source>
</evidence>
<name>A0A1Y5FBX9_9BACT</name>
<dbReference type="SUPFAM" id="SSF89095">
    <property type="entry name" value="GatB/YqeY motif"/>
    <property type="match status" value="1"/>
</dbReference>
<dbReference type="InterPro" id="IPR019004">
    <property type="entry name" value="YqeY/Aim41"/>
</dbReference>
<dbReference type="InterPro" id="IPR042184">
    <property type="entry name" value="YqeY/Aim41_N"/>
</dbReference>
<evidence type="ECO:0008006" key="4">
    <source>
        <dbReference type="Google" id="ProtNLM"/>
    </source>
</evidence>
<evidence type="ECO:0000313" key="3">
    <source>
        <dbReference type="Proteomes" id="UP000196531"/>
    </source>
</evidence>
<organism evidence="2 3">
    <name type="scientific">Halobacteriovorax marinus</name>
    <dbReference type="NCBI Taxonomy" id="97084"/>
    <lineage>
        <taxon>Bacteria</taxon>
        <taxon>Pseudomonadati</taxon>
        <taxon>Bdellovibrionota</taxon>
        <taxon>Bacteriovoracia</taxon>
        <taxon>Bacteriovoracales</taxon>
        <taxon>Halobacteriovoraceae</taxon>
        <taxon>Halobacteriovorax</taxon>
    </lineage>
</organism>
<dbReference type="Pfam" id="PF09424">
    <property type="entry name" value="YqeY"/>
    <property type="match status" value="1"/>
</dbReference>
<protein>
    <recommendedName>
        <fullName evidence="4">Glutamyl-tRNA amidotransferase</fullName>
    </recommendedName>
</protein>
<dbReference type="PANTHER" id="PTHR28055:SF1">
    <property type="entry name" value="ALTERED INHERITANCE OF MITOCHONDRIA PROTEIN 41, MITOCHONDRIAL"/>
    <property type="match status" value="1"/>
</dbReference>
<reference evidence="3" key="1">
    <citation type="journal article" date="2017" name="Proc. Natl. Acad. Sci. U.S.A.">
        <title>Simulation of Deepwater Horizon oil plume reveals substrate specialization within a complex community of hydrocarbon-degraders.</title>
        <authorList>
            <person name="Hu P."/>
            <person name="Dubinsky E.A."/>
            <person name="Probst A.J."/>
            <person name="Wang J."/>
            <person name="Sieber C.M.K."/>
            <person name="Tom L.M."/>
            <person name="Gardinali P."/>
            <person name="Banfield J.F."/>
            <person name="Atlas R.M."/>
            <person name="Andersen G.L."/>
        </authorList>
    </citation>
    <scope>NUCLEOTIDE SEQUENCE [LARGE SCALE GENOMIC DNA]</scope>
</reference>
<dbReference type="EMBL" id="MAAO01000002">
    <property type="protein sequence ID" value="OUR99702.1"/>
    <property type="molecule type" value="Genomic_DNA"/>
</dbReference>
<dbReference type="AlphaFoldDB" id="A0A1Y5FBX9"/>
<dbReference type="InterPro" id="IPR003789">
    <property type="entry name" value="Asn/Gln_tRNA_amidoTrase-B-like"/>
</dbReference>
<proteinExistence type="predicted"/>
<comment type="caution">
    <text evidence="2">The sequence shown here is derived from an EMBL/GenBank/DDBJ whole genome shotgun (WGS) entry which is preliminary data.</text>
</comment>
<feature type="region of interest" description="Disordered" evidence="1">
    <location>
        <begin position="110"/>
        <end position="131"/>
    </location>
</feature>
<dbReference type="Proteomes" id="UP000196531">
    <property type="component" value="Unassembled WGS sequence"/>
</dbReference>
<evidence type="ECO:0000313" key="2">
    <source>
        <dbReference type="EMBL" id="OUR99702.1"/>
    </source>
</evidence>
<dbReference type="Gene3D" id="1.10.1510.10">
    <property type="entry name" value="Uncharacterised protein YqeY/AIM41 PF09424, N-terminal domain"/>
    <property type="match status" value="1"/>
</dbReference>
<dbReference type="InterPro" id="IPR023168">
    <property type="entry name" value="GatB_Yqey_C_2"/>
</dbReference>
<accession>A0A1Y5FBX9</accession>
<gene>
    <name evidence="2" type="ORF">A9Q84_01370</name>
</gene>
<sequence length="140" mass="15910">MNESLKDNVSKQIMAAMKAKDKIRLNALRYLKKLFIENDTAKKQQAEIDIVISYAKKMKDSIAMYPEGSDQRRDIEAEVVVLNEFLPQALTTEEVQTMIDEAKAKLENPNMGSLMKELSGPTKGRFEGRELSKMVQEALK</sequence>
<dbReference type="GO" id="GO:0016884">
    <property type="term" value="F:carbon-nitrogen ligase activity, with glutamine as amido-N-donor"/>
    <property type="evidence" value="ECO:0007669"/>
    <property type="project" value="InterPro"/>
</dbReference>
<dbReference type="Gene3D" id="1.10.10.410">
    <property type="match status" value="1"/>
</dbReference>
<dbReference type="PANTHER" id="PTHR28055">
    <property type="entry name" value="ALTERED INHERITANCE OF MITOCHONDRIA PROTEIN 41, MITOCHONDRIAL"/>
    <property type="match status" value="1"/>
</dbReference>